<evidence type="ECO:0000313" key="3">
    <source>
        <dbReference type="EMBL" id="AYO41346.1"/>
    </source>
</evidence>
<feature type="compositionally biased region" description="Basic residues" evidence="1">
    <location>
        <begin position="317"/>
        <end position="327"/>
    </location>
</feature>
<dbReference type="CDD" id="cd06257">
    <property type="entry name" value="DnaJ"/>
    <property type="match status" value="1"/>
</dbReference>
<sequence length="327" mass="36027">MPNDWYAILEVEPSATSSDIRSAYRKQALRSHPDRAQTDDKDQATAQFKLVAEAYEVLSDERKRWEYDRFEYPLLSGAMPDGYEPHASMAPNGHTFVWESSFDSARRAQGRNGPDAFSRAAFDPFELFNSMFSRDFHEMEASYGLDDSFNAMNDWHGMSTSTFGRPTSFGAPPPGFMREPILGMPMHHDAPFGGVGMSPFGLMSGLSPMHTSAPGQSSFSSSMSSLSFNGGNTGGTSETRRTTVVNGRRETTITKRDEHGNETVRRISPDGETVYVNGQIQSSIEAPQPKAVEMASGNTESASKDSRSGESSGSSSSRRKMWKLFGR</sequence>
<accession>A0A3G2S0N7</accession>
<feature type="domain" description="J" evidence="2">
    <location>
        <begin position="4"/>
        <end position="71"/>
    </location>
</feature>
<gene>
    <name evidence="3" type="ORF">DNF11_0396</name>
</gene>
<feature type="compositionally biased region" description="Low complexity" evidence="1">
    <location>
        <begin position="217"/>
        <end position="228"/>
    </location>
</feature>
<dbReference type="GO" id="GO:0030544">
    <property type="term" value="F:Hsp70 protein binding"/>
    <property type="evidence" value="ECO:0007669"/>
    <property type="project" value="InterPro"/>
</dbReference>
<dbReference type="InterPro" id="IPR001623">
    <property type="entry name" value="DnaJ_domain"/>
</dbReference>
<feature type="region of interest" description="Disordered" evidence="1">
    <location>
        <begin position="279"/>
        <end position="327"/>
    </location>
</feature>
<dbReference type="EMBL" id="CP033148">
    <property type="protein sequence ID" value="AYO41346.1"/>
    <property type="molecule type" value="Genomic_DNA"/>
</dbReference>
<dbReference type="InterPro" id="IPR036869">
    <property type="entry name" value="J_dom_sf"/>
</dbReference>
<dbReference type="Pfam" id="PF00226">
    <property type="entry name" value="DnaJ"/>
    <property type="match status" value="1"/>
</dbReference>
<dbReference type="Gene3D" id="1.10.287.110">
    <property type="entry name" value="DnaJ domain"/>
    <property type="match status" value="1"/>
</dbReference>
<dbReference type="STRING" id="425264.A0A3G2S0N7"/>
<dbReference type="VEuPathDB" id="FungiDB:DNF11_0396"/>
<dbReference type="PANTHER" id="PTHR45168:SF3">
    <property type="entry name" value="DNAJ HEAT SHOCK PROTEIN FAMILY (HSP40) MEMBER B2"/>
    <property type="match status" value="1"/>
</dbReference>
<dbReference type="OrthoDB" id="10250354at2759"/>
<dbReference type="Proteomes" id="UP000269793">
    <property type="component" value="Chromosome I"/>
</dbReference>
<dbReference type="InterPro" id="IPR043183">
    <property type="entry name" value="DNJB2/6-like"/>
</dbReference>
<name>A0A3G2S0N7_MALR7</name>
<reference evidence="3 4" key="1">
    <citation type="submission" date="2018-10" db="EMBL/GenBank/DDBJ databases">
        <title>Complete genome sequence of Malassezia restricta CBS 7877.</title>
        <authorList>
            <person name="Morand S.C."/>
            <person name="Bertignac M."/>
            <person name="Iltis A."/>
            <person name="Kolder I."/>
            <person name="Pirovano W."/>
            <person name="Jourdain R."/>
            <person name="Clavaud C."/>
        </authorList>
    </citation>
    <scope>NUCLEOTIDE SEQUENCE [LARGE SCALE GENOMIC DNA]</scope>
    <source>
        <strain evidence="3 4">CBS 7877</strain>
    </source>
</reference>
<dbReference type="GO" id="GO:0051082">
    <property type="term" value="F:unfolded protein binding"/>
    <property type="evidence" value="ECO:0007669"/>
    <property type="project" value="InterPro"/>
</dbReference>
<organism evidence="3 4">
    <name type="scientific">Malassezia restricta (strain ATCC 96810 / NBRC 103918 / CBS 7877)</name>
    <name type="common">Seborrheic dermatitis infection agent</name>
    <dbReference type="NCBI Taxonomy" id="425264"/>
    <lineage>
        <taxon>Eukaryota</taxon>
        <taxon>Fungi</taxon>
        <taxon>Dikarya</taxon>
        <taxon>Basidiomycota</taxon>
        <taxon>Ustilaginomycotina</taxon>
        <taxon>Malasseziomycetes</taxon>
        <taxon>Malasseziales</taxon>
        <taxon>Malasseziaceae</taxon>
        <taxon>Malassezia</taxon>
    </lineage>
</organism>
<evidence type="ECO:0000256" key="1">
    <source>
        <dbReference type="SAM" id="MobiDB-lite"/>
    </source>
</evidence>
<evidence type="ECO:0000313" key="4">
    <source>
        <dbReference type="Proteomes" id="UP000269793"/>
    </source>
</evidence>
<dbReference type="SUPFAM" id="SSF46565">
    <property type="entry name" value="Chaperone J-domain"/>
    <property type="match status" value="1"/>
</dbReference>
<dbReference type="PROSITE" id="PS00636">
    <property type="entry name" value="DNAJ_1"/>
    <property type="match status" value="1"/>
</dbReference>
<feature type="region of interest" description="Disordered" evidence="1">
    <location>
        <begin position="17"/>
        <end position="42"/>
    </location>
</feature>
<protein>
    <recommendedName>
        <fullName evidence="2">J domain-containing protein</fullName>
    </recommendedName>
</protein>
<evidence type="ECO:0000259" key="2">
    <source>
        <dbReference type="PROSITE" id="PS50076"/>
    </source>
</evidence>
<dbReference type="PRINTS" id="PR00625">
    <property type="entry name" value="JDOMAIN"/>
</dbReference>
<dbReference type="PANTHER" id="PTHR45168">
    <property type="entry name" value="DNAJ HOMOLOG SUBFAMILY B MEMBER 2"/>
    <property type="match status" value="1"/>
</dbReference>
<dbReference type="AlphaFoldDB" id="A0A3G2S0N7"/>
<dbReference type="PROSITE" id="PS50076">
    <property type="entry name" value="DNAJ_2"/>
    <property type="match status" value="1"/>
</dbReference>
<feature type="compositionally biased region" description="Basic and acidic residues" evidence="1">
    <location>
        <begin position="31"/>
        <end position="42"/>
    </location>
</feature>
<dbReference type="SMART" id="SM00271">
    <property type="entry name" value="DnaJ"/>
    <property type="match status" value="1"/>
</dbReference>
<proteinExistence type="predicted"/>
<dbReference type="InterPro" id="IPR018253">
    <property type="entry name" value="DnaJ_domain_CS"/>
</dbReference>
<keyword evidence="4" id="KW-1185">Reference proteome</keyword>
<feature type="region of interest" description="Disordered" evidence="1">
    <location>
        <begin position="211"/>
        <end position="245"/>
    </location>
</feature>